<accession>A0AAW2YJH2</accession>
<evidence type="ECO:0000313" key="5">
    <source>
        <dbReference type="EMBL" id="KAL0476955.1"/>
    </source>
</evidence>
<sequence>MNNTGTLKIQNAKVRDHFPHITTYGRKTPANEYGVMTALNEEYPQKPNTPDMLKKFRQSNHEVGKTSKHWGLAEEEIPKMTHGRQTEQSEAAGELVNPSIKSPVQEYFNEKEEAVYASKLKEPLGKSLSRGHVLPGYAKSSDFRFGRATKVEESSKELIFPRNDVYHLDENAHQLYVQTHKSYNPGEQVKRYQEGLPVDALDHRFGKVEGKERDGVKKSLHPDITDKKSGFNSEPAIINQIQQNFVQFNRDPLGKSRHHVLTMNDLPEKVLQKDHTFGVATKSDTWGASECMKGSYSADEQMPDKDLGMSTRALSPYDKVDHDSSRIYGCPTIRYDIRAPRNRSISDNNNYGNEPNAQATMYPSKYLYQGVSEDNFDTLMSRSEIKDIIMSSGCIDGEEEFDNVYDYALNMYSDEIELVRRRDRNGPKPLSPQQDSEAMTLDLFRQALAKFTIDFHQNDLQNTLKNL</sequence>
<dbReference type="AlphaFoldDB" id="A0AAW2YJH2"/>
<dbReference type="InterPro" id="IPR040193">
    <property type="entry name" value="EFHC1/EFHC2/EFHB"/>
</dbReference>
<comment type="subcellular location">
    <subcellularLocation>
        <location evidence="1">Cytoplasm</location>
        <location evidence="1">Cytoskeleton</location>
    </subcellularLocation>
</comment>
<dbReference type="GO" id="GO:0005856">
    <property type="term" value="C:cytoskeleton"/>
    <property type="evidence" value="ECO:0007669"/>
    <property type="project" value="UniProtKB-SubCell"/>
</dbReference>
<evidence type="ECO:0000256" key="1">
    <source>
        <dbReference type="ARBA" id="ARBA00004245"/>
    </source>
</evidence>
<protein>
    <submittedName>
        <fullName evidence="5">Efhb</fullName>
    </submittedName>
</protein>
<keyword evidence="2" id="KW-0963">Cytoplasm</keyword>
<evidence type="ECO:0000256" key="2">
    <source>
        <dbReference type="ARBA" id="ARBA00022490"/>
    </source>
</evidence>
<dbReference type="PANTHER" id="PTHR12086">
    <property type="entry name" value="EF-HAND DOMAIN C-TERMINAL CONTAINING PROTEIN"/>
    <property type="match status" value="1"/>
</dbReference>
<evidence type="ECO:0000256" key="3">
    <source>
        <dbReference type="ARBA" id="ARBA00022737"/>
    </source>
</evidence>
<evidence type="ECO:0000256" key="4">
    <source>
        <dbReference type="ARBA" id="ARBA00023212"/>
    </source>
</evidence>
<proteinExistence type="predicted"/>
<keyword evidence="6" id="KW-1185">Reference proteome</keyword>
<dbReference type="EMBL" id="JAOPGA020000123">
    <property type="protein sequence ID" value="KAL0476955.1"/>
    <property type="molecule type" value="Genomic_DNA"/>
</dbReference>
<name>A0AAW2YJH2_9EUKA</name>
<dbReference type="Proteomes" id="UP001431209">
    <property type="component" value="Unassembled WGS sequence"/>
</dbReference>
<gene>
    <name evidence="5" type="ORF">AKO1_005615</name>
</gene>
<evidence type="ECO:0000313" key="6">
    <source>
        <dbReference type="Proteomes" id="UP001431209"/>
    </source>
</evidence>
<dbReference type="PANTHER" id="PTHR12086:SF12">
    <property type="entry name" value="EF-HAND DOMAIN-CONTAINING FAMILY MEMBER B"/>
    <property type="match status" value="1"/>
</dbReference>
<organism evidence="5 6">
    <name type="scientific">Acrasis kona</name>
    <dbReference type="NCBI Taxonomy" id="1008807"/>
    <lineage>
        <taxon>Eukaryota</taxon>
        <taxon>Discoba</taxon>
        <taxon>Heterolobosea</taxon>
        <taxon>Tetramitia</taxon>
        <taxon>Eutetramitia</taxon>
        <taxon>Acrasidae</taxon>
        <taxon>Acrasis</taxon>
    </lineage>
</organism>
<keyword evidence="3" id="KW-0677">Repeat</keyword>
<keyword evidence="4" id="KW-0206">Cytoskeleton</keyword>
<reference evidence="5 6" key="1">
    <citation type="submission" date="2024-03" db="EMBL/GenBank/DDBJ databases">
        <title>The Acrasis kona genome and developmental transcriptomes reveal deep origins of eukaryotic multicellular pathways.</title>
        <authorList>
            <person name="Sheikh S."/>
            <person name="Fu C.-J."/>
            <person name="Brown M.W."/>
            <person name="Baldauf S.L."/>
        </authorList>
    </citation>
    <scope>NUCLEOTIDE SEQUENCE [LARGE SCALE GENOMIC DNA]</scope>
    <source>
        <strain evidence="5 6">ATCC MYA-3509</strain>
    </source>
</reference>
<comment type="caution">
    <text evidence="5">The sequence shown here is derived from an EMBL/GenBank/DDBJ whole genome shotgun (WGS) entry which is preliminary data.</text>
</comment>